<reference evidence="2 3" key="1">
    <citation type="journal article" date="2012" name="J. Bacteriol.">
        <title>Draft Genome Sequence of Vibrio fischeri SR5, a Strain Isolated from the Light Organ of the Mediterranean Squid Sepiola robusta.</title>
        <authorList>
            <person name="Gyllborg M.C."/>
            <person name="Sahl J.W."/>
            <person name="Cronin D.C.III."/>
            <person name="Rasko D.A."/>
            <person name="Mandel M.J."/>
        </authorList>
    </citation>
    <scope>NUCLEOTIDE SEQUENCE [LARGE SCALE GENOMIC DNA]</scope>
    <source>
        <strain evidence="2 3">SR5</strain>
    </source>
</reference>
<feature type="chain" id="PRO_5043977129" description="Type IV pilus, mannose-sensitive hemagglutinin D (MSHK)" evidence="1">
    <location>
        <begin position="23"/>
        <end position="116"/>
    </location>
</feature>
<proteinExistence type="predicted"/>
<evidence type="ECO:0008006" key="4">
    <source>
        <dbReference type="Google" id="ProtNLM"/>
    </source>
</evidence>
<gene>
    <name evidence="2" type="ORF">VFSR5_0341</name>
</gene>
<dbReference type="EMBL" id="AHIH01000002">
    <property type="protein sequence ID" value="EHN71168.1"/>
    <property type="molecule type" value="Genomic_DNA"/>
</dbReference>
<dbReference type="AlphaFoldDB" id="A0AAV3EWT1"/>
<protein>
    <recommendedName>
        <fullName evidence="4">Type IV pilus, mannose-sensitive hemagglutinin D (MSHK)</fullName>
    </recommendedName>
</protein>
<accession>A0AAV3EWT1</accession>
<comment type="caution">
    <text evidence="2">The sequence shown here is derived from an EMBL/GenBank/DDBJ whole genome shotgun (WGS) entry which is preliminary data.</text>
</comment>
<evidence type="ECO:0000256" key="1">
    <source>
        <dbReference type="SAM" id="SignalP"/>
    </source>
</evidence>
<evidence type="ECO:0000313" key="3">
    <source>
        <dbReference type="Proteomes" id="UP000004521"/>
    </source>
</evidence>
<sequence length="116" mass="12947">MVNMKNRFLVFILMSLPLSVSASEAVLGHDPTEPLSWSTPDPVQKKVIKKRQYFPSLQAINCNAESDCYAVLDDKSMKRGDKVSGYTLLTIGEESVSIGRAGKQWQLSLFPQNIKN</sequence>
<evidence type="ECO:0000313" key="2">
    <source>
        <dbReference type="EMBL" id="EHN71168.1"/>
    </source>
</evidence>
<feature type="signal peptide" evidence="1">
    <location>
        <begin position="1"/>
        <end position="22"/>
    </location>
</feature>
<organism evidence="2 3">
    <name type="scientific">Aliivibrio fischeri SR5</name>
    <dbReference type="NCBI Taxonomy" id="1088719"/>
    <lineage>
        <taxon>Bacteria</taxon>
        <taxon>Pseudomonadati</taxon>
        <taxon>Pseudomonadota</taxon>
        <taxon>Gammaproteobacteria</taxon>
        <taxon>Vibrionales</taxon>
        <taxon>Vibrionaceae</taxon>
        <taxon>Aliivibrio</taxon>
    </lineage>
</organism>
<dbReference type="Proteomes" id="UP000004521">
    <property type="component" value="Chromosome I"/>
</dbReference>
<keyword evidence="1" id="KW-0732">Signal</keyword>
<name>A0AAV3EWT1_ALIFS</name>